<dbReference type="Proteomes" id="UP001212821">
    <property type="component" value="Chromosome"/>
</dbReference>
<organism evidence="1 2">
    <name type="scientific">Kitasatospora cathayae</name>
    <dbReference type="NCBI Taxonomy" id="3004092"/>
    <lineage>
        <taxon>Bacteria</taxon>
        <taxon>Bacillati</taxon>
        <taxon>Actinomycetota</taxon>
        <taxon>Actinomycetes</taxon>
        <taxon>Kitasatosporales</taxon>
        <taxon>Streptomycetaceae</taxon>
        <taxon>Kitasatospora</taxon>
    </lineage>
</organism>
<accession>A0ABY7Q1F0</accession>
<sequence>MPARYHLRFQLHPTPDAAERAAELASFCREAGVDEVVLLLGAEEWYAGHPGGEAEDRLYDTAATAAKVLREAGLDVSLNPWVTAGHADRGRGDRLGFAPMVGPDGTVAASQASFACPRWRAWLTAHYARYAGLGLRVLWLEDDFRYHNHAPLAWGGGFEPLMLDRLARLVGRQVTRAEAVAAVTAPGPPHPWREQLQQVWRTAQLEVAAEVAAAVAKASGGRSQLGLMSSEPGVHSAEGRDWPALFDALAIERQVSHRPHFTRYGDAPGRELSFSIWMLEYQRALRPRHVRSEPEIENWPHTAWSKSDTQTWSELVTAQLLGSDAMFLNVHPMQSGRAQRFPRVAELLRRSRPALDWLAERTPRELRTHGVGLPVRQDAAAHVRTTRGGDLGELAVDPGPAADFLLRYGVPVTAEDAPVRVLFGQLAWAFDDDEILRMLAGGLLLDGTAARVLAERGFGDLLGVTVVELAGREEPSAAGPYALERVLRVFDAVGSYQEGFPSIDDRGAAFPRASDQGPFLSVNVQPALARLQPAAGAEVWTEILTPEQQVWGAGRCVFTNALGGRVGVLAATAVELLPFDDDGQRLLHAMVRYLEGDTSTLPLVTGGPHLIPQLTRTEDGWRLAVANGSADPARPRVHVPGGTAGAEATLLAPLAEPATARTTADGATLALDQDLPHRGWLIVDRQ</sequence>
<reference evidence="2" key="1">
    <citation type="submission" date="2022-12" db="EMBL/GenBank/DDBJ databases">
        <authorList>
            <person name="Mo P."/>
        </authorList>
    </citation>
    <scope>NUCLEOTIDE SEQUENCE [LARGE SCALE GENOMIC DNA]</scope>
    <source>
        <strain evidence="2">HUAS 3-15</strain>
    </source>
</reference>
<keyword evidence="2" id="KW-1185">Reference proteome</keyword>
<name>A0ABY7Q1F0_9ACTN</name>
<dbReference type="RefSeq" id="WP_270142842.1">
    <property type="nucleotide sequence ID" value="NZ_CP115450.1"/>
</dbReference>
<evidence type="ECO:0000313" key="2">
    <source>
        <dbReference type="Proteomes" id="UP001212821"/>
    </source>
</evidence>
<gene>
    <name evidence="1" type="ORF">O1G21_10845</name>
</gene>
<protein>
    <submittedName>
        <fullName evidence="1">Uncharacterized protein</fullName>
    </submittedName>
</protein>
<proteinExistence type="predicted"/>
<evidence type="ECO:0000313" key="1">
    <source>
        <dbReference type="EMBL" id="WBP86289.1"/>
    </source>
</evidence>
<dbReference type="EMBL" id="CP115450">
    <property type="protein sequence ID" value="WBP86289.1"/>
    <property type="molecule type" value="Genomic_DNA"/>
</dbReference>